<dbReference type="Pfam" id="PF01734">
    <property type="entry name" value="Patatin"/>
    <property type="match status" value="1"/>
</dbReference>
<dbReference type="PROSITE" id="PS51635">
    <property type="entry name" value="PNPLA"/>
    <property type="match status" value="1"/>
</dbReference>
<organism evidence="9 10">
    <name type="scientific">Aspergillus chevalieri</name>
    <name type="common">Eurotium chevalieri</name>
    <dbReference type="NCBI Taxonomy" id="182096"/>
    <lineage>
        <taxon>Eukaryota</taxon>
        <taxon>Fungi</taxon>
        <taxon>Dikarya</taxon>
        <taxon>Ascomycota</taxon>
        <taxon>Pezizomycotina</taxon>
        <taxon>Eurotiomycetes</taxon>
        <taxon>Eurotiomycetidae</taxon>
        <taxon>Eurotiales</taxon>
        <taxon>Aspergillaceae</taxon>
        <taxon>Aspergillus</taxon>
        <taxon>Aspergillus subgen. Aspergillus</taxon>
    </lineage>
</organism>
<evidence type="ECO:0008006" key="11">
    <source>
        <dbReference type="Google" id="ProtNLM"/>
    </source>
</evidence>
<evidence type="ECO:0000313" key="9">
    <source>
        <dbReference type="EMBL" id="BCR83562.1"/>
    </source>
</evidence>
<dbReference type="InterPro" id="IPR016035">
    <property type="entry name" value="Acyl_Trfase/lysoPLipase"/>
</dbReference>
<dbReference type="GO" id="GO:0008270">
    <property type="term" value="F:zinc ion binding"/>
    <property type="evidence" value="ECO:0007669"/>
    <property type="project" value="UniProtKB-KW"/>
</dbReference>
<feature type="active site" description="Nucleophile" evidence="6">
    <location>
        <position position="466"/>
    </location>
</feature>
<dbReference type="PROSITE" id="PS00518">
    <property type="entry name" value="ZF_RING_1"/>
    <property type="match status" value="1"/>
</dbReference>
<evidence type="ECO:0000256" key="5">
    <source>
        <dbReference type="PROSITE-ProRule" id="PRU00175"/>
    </source>
</evidence>
<evidence type="ECO:0000313" key="10">
    <source>
        <dbReference type="Proteomes" id="UP000637239"/>
    </source>
</evidence>
<dbReference type="InterPro" id="IPR017907">
    <property type="entry name" value="Znf_RING_CS"/>
</dbReference>
<evidence type="ECO:0000256" key="3">
    <source>
        <dbReference type="ARBA" id="ARBA00022833"/>
    </source>
</evidence>
<dbReference type="InterPro" id="IPR002641">
    <property type="entry name" value="PNPLA_dom"/>
</dbReference>
<dbReference type="GO" id="GO:0016042">
    <property type="term" value="P:lipid catabolic process"/>
    <property type="evidence" value="ECO:0007669"/>
    <property type="project" value="UniProtKB-UniRule"/>
</dbReference>
<dbReference type="GO" id="GO:0019369">
    <property type="term" value="P:arachidonate metabolic process"/>
    <property type="evidence" value="ECO:0007669"/>
    <property type="project" value="TreeGrafter"/>
</dbReference>
<dbReference type="Proteomes" id="UP000637239">
    <property type="component" value="Chromosome 1"/>
</dbReference>
<dbReference type="EMBL" id="AP024416">
    <property type="protein sequence ID" value="BCR83562.1"/>
    <property type="molecule type" value="Genomic_DNA"/>
</dbReference>
<dbReference type="GO" id="GO:0047499">
    <property type="term" value="F:calcium-independent phospholipase A2 activity"/>
    <property type="evidence" value="ECO:0007669"/>
    <property type="project" value="TreeGrafter"/>
</dbReference>
<dbReference type="SUPFAM" id="SSF52151">
    <property type="entry name" value="FabD/lysophospholipase-like"/>
    <property type="match status" value="1"/>
</dbReference>
<evidence type="ECO:0000259" key="7">
    <source>
        <dbReference type="PROSITE" id="PS50089"/>
    </source>
</evidence>
<feature type="active site" description="Proton acceptor" evidence="6">
    <location>
        <position position="623"/>
    </location>
</feature>
<sequence>MGQATKAQALRSLYPYHNIGRHGKVGFARLHLSSTAASYPVIVIECSHTRNSRAEPSQREPACRYHIQNGHNRSYQDIQNLLYRHGLLPLTDVLCLFAADLGGFSGVQALLGSWNLAPLSGLDGTGPIRPRLVIVLTDPEDGPHNFAVIESALKTAAMPNLAASVTVVDLRGRNQLSPASRFEPLRRQLLLELETSRAVRSQAHLLFSAVHLEWIFRNLLRHVAHGPPSPFNCIQACRRDYQGGEIAASSLRTFLGIAKQAGSPYQSVVTFVASAFLMDAYPPGMHEFNPTIVFRHLYAGPCAAACLSSKPAHVRRFCRDLEAEFALLFTALSTSPSAQIRRAVLQREVAVWAKVKSGHICLFCLLHPPEHVLPCGHTMCDTCVCIFGSQARGAEYHFKLSACPACFETFSLTVRLLPPTKRPTILVLDGGGIRGVITLGFLKALEEQIGGSRGLREAFDLTVGTSAGAVIASEVVVRGASINEASSKFNSLARQIFPLRPRRYTFLGQSWDLLSTWMMDSRYDSDNLDRALQEAFGPTRRLFDTTAPLVSGIRVALTASQVTDGSLCLFPNYRAAGRSNMQSAHSILTSNDEPLLWEVARCSVAALGYFTPKSLTEAGTLQDGGIRANCPLRPALRESEIIWPSATRPDLVVSIGTGYAVEEPATPPEDHHRRRHDSFIERAVRTFLSSPAVDARRGWQDALDSVPAAVKKDVFRLDRAIPGKLPELDDARALDELSEYEYQIPDELARAWLVKSFFFELDEEPILVKSIYDCQGSVLCCKYDAAGMAAISVRSM</sequence>
<keyword evidence="10" id="KW-1185">Reference proteome</keyword>
<keyword evidence="3" id="KW-0862">Zinc</keyword>
<keyword evidence="2 5" id="KW-0863">Zinc-finger</keyword>
<feature type="short sequence motif" description="GXSXG" evidence="6">
    <location>
        <begin position="464"/>
        <end position="468"/>
    </location>
</feature>
<keyword evidence="6" id="KW-0378">Hydrolase</keyword>
<evidence type="ECO:0000256" key="4">
    <source>
        <dbReference type="ARBA" id="ARBA00023098"/>
    </source>
</evidence>
<dbReference type="RefSeq" id="XP_043132084.1">
    <property type="nucleotide sequence ID" value="XM_043285119.1"/>
</dbReference>
<dbReference type="GO" id="GO:0016020">
    <property type="term" value="C:membrane"/>
    <property type="evidence" value="ECO:0007669"/>
    <property type="project" value="TreeGrafter"/>
</dbReference>
<reference evidence="9" key="1">
    <citation type="submission" date="2021-01" db="EMBL/GenBank/DDBJ databases">
        <authorList>
            <consortium name="Aspergillus chevalieri M1 genome sequencing consortium"/>
            <person name="Kazuki M."/>
            <person name="Futagami T."/>
        </authorList>
    </citation>
    <scope>NUCLEOTIDE SEQUENCE</scope>
    <source>
        <strain evidence="9">M1</strain>
    </source>
</reference>
<feature type="domain" description="PNPLA" evidence="8">
    <location>
        <begin position="426"/>
        <end position="636"/>
    </location>
</feature>
<keyword evidence="1" id="KW-0479">Metal-binding</keyword>
<evidence type="ECO:0000256" key="2">
    <source>
        <dbReference type="ARBA" id="ARBA00022771"/>
    </source>
</evidence>
<name>A0A7R7VEY7_ASPCH</name>
<protein>
    <recommendedName>
        <fullName evidence="11">PNPLA domain-containing protein</fullName>
    </recommendedName>
</protein>
<dbReference type="PANTHER" id="PTHR24185:SF8">
    <property type="entry name" value="PNPLA DOMAIN-CONTAINING PROTEIN"/>
    <property type="match status" value="1"/>
</dbReference>
<proteinExistence type="predicted"/>
<evidence type="ECO:0000256" key="1">
    <source>
        <dbReference type="ARBA" id="ARBA00022723"/>
    </source>
</evidence>
<dbReference type="PANTHER" id="PTHR24185">
    <property type="entry name" value="CALCIUM-INDEPENDENT PHOSPHOLIPASE A2-GAMMA"/>
    <property type="match status" value="1"/>
</dbReference>
<dbReference type="AlphaFoldDB" id="A0A7R7VEY7"/>
<feature type="domain" description="RING-type" evidence="7">
    <location>
        <begin position="361"/>
        <end position="406"/>
    </location>
</feature>
<dbReference type="GO" id="GO:0046486">
    <property type="term" value="P:glycerolipid metabolic process"/>
    <property type="evidence" value="ECO:0007669"/>
    <property type="project" value="UniProtKB-ARBA"/>
</dbReference>
<dbReference type="PROSITE" id="PS50089">
    <property type="entry name" value="ZF_RING_2"/>
    <property type="match status" value="1"/>
</dbReference>
<feature type="short sequence motif" description="GXGXXG" evidence="6">
    <location>
        <begin position="430"/>
        <end position="435"/>
    </location>
</feature>
<feature type="short sequence motif" description="DGA/G" evidence="6">
    <location>
        <begin position="623"/>
        <end position="625"/>
    </location>
</feature>
<gene>
    <name evidence="9" type="ORF">ACHE_10964A</name>
</gene>
<keyword evidence="4 6" id="KW-0443">Lipid metabolism</keyword>
<reference evidence="9" key="2">
    <citation type="submission" date="2021-02" db="EMBL/GenBank/DDBJ databases">
        <title>Aspergillus chevalieri M1 genome sequence.</title>
        <authorList>
            <person name="Kadooka C."/>
            <person name="Mori K."/>
            <person name="Futagami T."/>
        </authorList>
    </citation>
    <scope>NUCLEOTIDE SEQUENCE</scope>
    <source>
        <strain evidence="9">M1</strain>
    </source>
</reference>
<keyword evidence="6" id="KW-0442">Lipid degradation</keyword>
<dbReference type="GeneID" id="66977921"/>
<evidence type="ECO:0000256" key="6">
    <source>
        <dbReference type="PROSITE-ProRule" id="PRU01161"/>
    </source>
</evidence>
<dbReference type="InterPro" id="IPR001841">
    <property type="entry name" value="Znf_RING"/>
</dbReference>
<dbReference type="KEGG" id="ache:ACHE_10964A"/>
<dbReference type="CDD" id="cd07199">
    <property type="entry name" value="Pat17_PNPLA8_PNPLA9_like"/>
    <property type="match status" value="1"/>
</dbReference>
<evidence type="ECO:0000259" key="8">
    <source>
        <dbReference type="PROSITE" id="PS51635"/>
    </source>
</evidence>
<accession>A0A7R7VEY7</accession>
<dbReference type="Gene3D" id="3.40.1090.10">
    <property type="entry name" value="Cytosolic phospholipase A2 catalytic domain"/>
    <property type="match status" value="1"/>
</dbReference>